<feature type="coiled-coil region" evidence="1">
    <location>
        <begin position="145"/>
        <end position="218"/>
    </location>
</feature>
<comment type="caution">
    <text evidence="2">The sequence shown here is derived from an EMBL/GenBank/DDBJ whole genome shotgun (WGS) entry which is preliminary data.</text>
</comment>
<keyword evidence="3" id="KW-1185">Reference proteome</keyword>
<evidence type="ECO:0000256" key="1">
    <source>
        <dbReference type="SAM" id="Coils"/>
    </source>
</evidence>
<keyword evidence="1" id="KW-0175">Coiled coil</keyword>
<dbReference type="Proteomes" id="UP000801428">
    <property type="component" value="Unassembled WGS sequence"/>
</dbReference>
<evidence type="ECO:0000313" key="2">
    <source>
        <dbReference type="EMBL" id="KAF3003610.1"/>
    </source>
</evidence>
<dbReference type="EMBL" id="SWKU01000009">
    <property type="protein sequence ID" value="KAF3003610.1"/>
    <property type="molecule type" value="Genomic_DNA"/>
</dbReference>
<reference evidence="2" key="1">
    <citation type="submission" date="2019-04" db="EMBL/GenBank/DDBJ databases">
        <title>Sequencing of skin fungus with MAO and IRED activity.</title>
        <authorList>
            <person name="Marsaioli A.J."/>
            <person name="Bonatto J.M.C."/>
            <person name="Reis Junior O."/>
        </authorList>
    </citation>
    <scope>NUCLEOTIDE SEQUENCE</scope>
    <source>
        <strain evidence="2">30M1</strain>
    </source>
</reference>
<protein>
    <submittedName>
        <fullName evidence="2">Uncharacterized protein</fullName>
    </submittedName>
</protein>
<evidence type="ECO:0000313" key="3">
    <source>
        <dbReference type="Proteomes" id="UP000801428"/>
    </source>
</evidence>
<dbReference type="AlphaFoldDB" id="A0A9P4TGY3"/>
<gene>
    <name evidence="2" type="ORF">E8E13_007270</name>
</gene>
<sequence>MLFNTLTELKAYANEHFPDDFSKLPAVKIESLQDSYGRKSIRFGDRVNVHIDDNGIVSYMASELEEIEPFSWVSNGNWNGISKRDALLRYYCFTKYEDADLVQTSIFIRDFKNACADLAKIIRAVEAVAGDPSRWNFTTEAQLHIQKLEGRIEDNESRLQQHEARMAKLEAVLKDRKIETSEDNGDCIKRFAAVRVENEELKAQNVMLAKANAELHKKLAG</sequence>
<organism evidence="2 3">
    <name type="scientific">Curvularia kusanoi</name>
    <name type="common">Cochliobolus kusanoi</name>
    <dbReference type="NCBI Taxonomy" id="90978"/>
    <lineage>
        <taxon>Eukaryota</taxon>
        <taxon>Fungi</taxon>
        <taxon>Dikarya</taxon>
        <taxon>Ascomycota</taxon>
        <taxon>Pezizomycotina</taxon>
        <taxon>Dothideomycetes</taxon>
        <taxon>Pleosporomycetidae</taxon>
        <taxon>Pleosporales</taxon>
        <taxon>Pleosporineae</taxon>
        <taxon>Pleosporaceae</taxon>
        <taxon>Curvularia</taxon>
    </lineage>
</organism>
<name>A0A9P4TGY3_CURKU</name>
<proteinExistence type="predicted"/>
<dbReference type="OrthoDB" id="7331812at2759"/>
<accession>A0A9P4TGY3</accession>